<dbReference type="Pfam" id="PF08281">
    <property type="entry name" value="Sigma70_r4_2"/>
    <property type="match status" value="1"/>
</dbReference>
<dbReference type="Proteomes" id="UP000238701">
    <property type="component" value="Unassembled WGS sequence"/>
</dbReference>
<dbReference type="InterPro" id="IPR014284">
    <property type="entry name" value="RNA_pol_sigma-70_dom"/>
</dbReference>
<feature type="region of interest" description="Disordered" evidence="6">
    <location>
        <begin position="219"/>
        <end position="245"/>
    </location>
</feature>
<evidence type="ECO:0000259" key="7">
    <source>
        <dbReference type="Pfam" id="PF04542"/>
    </source>
</evidence>
<evidence type="ECO:0000259" key="8">
    <source>
        <dbReference type="Pfam" id="PF08281"/>
    </source>
</evidence>
<evidence type="ECO:0000313" key="9">
    <source>
        <dbReference type="EMBL" id="SPF33490.1"/>
    </source>
</evidence>
<dbReference type="InterPro" id="IPR007627">
    <property type="entry name" value="RNA_pol_sigma70_r2"/>
</dbReference>
<dbReference type="PANTHER" id="PTHR43133">
    <property type="entry name" value="RNA POLYMERASE ECF-TYPE SIGMA FACTO"/>
    <property type="match status" value="1"/>
</dbReference>
<dbReference type="Pfam" id="PF04542">
    <property type="entry name" value="Sigma70_r2"/>
    <property type="match status" value="1"/>
</dbReference>
<evidence type="ECO:0000256" key="2">
    <source>
        <dbReference type="ARBA" id="ARBA00023015"/>
    </source>
</evidence>
<keyword evidence="2" id="KW-0805">Transcription regulation</keyword>
<feature type="domain" description="RNA polymerase sigma-70 region 2" evidence="7">
    <location>
        <begin position="41"/>
        <end position="104"/>
    </location>
</feature>
<dbReference type="SUPFAM" id="SSF88659">
    <property type="entry name" value="Sigma3 and sigma4 domains of RNA polymerase sigma factors"/>
    <property type="match status" value="1"/>
</dbReference>
<dbReference type="Gene3D" id="1.10.1740.10">
    <property type="match status" value="1"/>
</dbReference>
<dbReference type="EMBL" id="OMOD01000023">
    <property type="protein sequence ID" value="SPF33490.1"/>
    <property type="molecule type" value="Genomic_DNA"/>
</dbReference>
<dbReference type="InterPro" id="IPR013325">
    <property type="entry name" value="RNA_pol_sigma_r2"/>
</dbReference>
<dbReference type="InterPro" id="IPR013324">
    <property type="entry name" value="RNA_pol_sigma_r3/r4-like"/>
</dbReference>
<dbReference type="SUPFAM" id="SSF88946">
    <property type="entry name" value="Sigma2 domain of RNA polymerase sigma factors"/>
    <property type="match status" value="1"/>
</dbReference>
<feature type="domain" description="RNA polymerase sigma factor 70 region 4 type 2" evidence="8">
    <location>
        <begin position="153"/>
        <end position="204"/>
    </location>
</feature>
<keyword evidence="5" id="KW-0804">Transcription</keyword>
<proteinExistence type="inferred from homology"/>
<dbReference type="NCBIfam" id="TIGR02937">
    <property type="entry name" value="sigma70-ECF"/>
    <property type="match status" value="1"/>
</dbReference>
<dbReference type="InterPro" id="IPR013249">
    <property type="entry name" value="RNA_pol_sigma70_r4_t2"/>
</dbReference>
<evidence type="ECO:0000256" key="1">
    <source>
        <dbReference type="ARBA" id="ARBA00010641"/>
    </source>
</evidence>
<dbReference type="Gene3D" id="1.10.10.10">
    <property type="entry name" value="Winged helix-like DNA-binding domain superfamily/Winged helix DNA-binding domain"/>
    <property type="match status" value="1"/>
</dbReference>
<dbReference type="GO" id="GO:0003677">
    <property type="term" value="F:DNA binding"/>
    <property type="evidence" value="ECO:0007669"/>
    <property type="project" value="UniProtKB-KW"/>
</dbReference>
<comment type="similarity">
    <text evidence="1">Belongs to the sigma-70 factor family. ECF subfamily.</text>
</comment>
<dbReference type="GO" id="GO:0006352">
    <property type="term" value="P:DNA-templated transcription initiation"/>
    <property type="evidence" value="ECO:0007669"/>
    <property type="project" value="InterPro"/>
</dbReference>
<dbReference type="InterPro" id="IPR036388">
    <property type="entry name" value="WH-like_DNA-bd_sf"/>
</dbReference>
<dbReference type="InterPro" id="IPR039425">
    <property type="entry name" value="RNA_pol_sigma-70-like"/>
</dbReference>
<evidence type="ECO:0000256" key="3">
    <source>
        <dbReference type="ARBA" id="ARBA00023082"/>
    </source>
</evidence>
<reference evidence="10" key="1">
    <citation type="submission" date="2018-02" db="EMBL/GenBank/DDBJ databases">
        <authorList>
            <person name="Hausmann B."/>
        </authorList>
    </citation>
    <scope>NUCLEOTIDE SEQUENCE [LARGE SCALE GENOMIC DNA]</scope>
    <source>
        <strain evidence="10">Peat soil MAG SbA1</strain>
    </source>
</reference>
<gene>
    <name evidence="9" type="ORF">SBA1_1190012</name>
</gene>
<protein>
    <submittedName>
        <fullName evidence="9">RNA polymerase, sigma-24 subunit, RpoE</fullName>
    </submittedName>
</protein>
<accession>A0A2U3K1S2</accession>
<dbReference type="GO" id="GO:0016987">
    <property type="term" value="F:sigma factor activity"/>
    <property type="evidence" value="ECO:0007669"/>
    <property type="project" value="UniProtKB-KW"/>
</dbReference>
<keyword evidence="3" id="KW-0731">Sigma factor</keyword>
<sequence length="245" mass="27635">MPVMAGASSLGNLVGAIGIREEESAIVAELKAGSEEAYAWLIGEFHQPVYSLVYRMVSDPADAPDTTQEVFLKVFRGMKHFHGESSLKTWIYRIALHEASNRRRWWFRHKSRETSIEPLEADAASTSSALRDCLADDAESPFDRFAHEEVRTRVEEELRRVAEPYRTTVILRDLEEMSYEEIAEVTQVSLGTVKSRLTRGRQALKERLTAYAREVSPALGLRDQQPRVAPRSETPAAGRRCQVGS</sequence>
<dbReference type="PANTHER" id="PTHR43133:SF8">
    <property type="entry name" value="RNA POLYMERASE SIGMA FACTOR HI_1459-RELATED"/>
    <property type="match status" value="1"/>
</dbReference>
<organism evidence="9 10">
    <name type="scientific">Candidatus Sulfotelmatobacter kueseliae</name>
    <dbReference type="NCBI Taxonomy" id="2042962"/>
    <lineage>
        <taxon>Bacteria</taxon>
        <taxon>Pseudomonadati</taxon>
        <taxon>Acidobacteriota</taxon>
        <taxon>Terriglobia</taxon>
        <taxon>Terriglobales</taxon>
        <taxon>Candidatus Korobacteraceae</taxon>
        <taxon>Candidatus Sulfotelmatobacter</taxon>
    </lineage>
</organism>
<name>A0A2U3K1S2_9BACT</name>
<dbReference type="CDD" id="cd06171">
    <property type="entry name" value="Sigma70_r4"/>
    <property type="match status" value="1"/>
</dbReference>
<evidence type="ECO:0000313" key="10">
    <source>
        <dbReference type="Proteomes" id="UP000238701"/>
    </source>
</evidence>
<keyword evidence="4" id="KW-0238">DNA-binding</keyword>
<evidence type="ECO:0000256" key="6">
    <source>
        <dbReference type="SAM" id="MobiDB-lite"/>
    </source>
</evidence>
<evidence type="ECO:0000256" key="5">
    <source>
        <dbReference type="ARBA" id="ARBA00023163"/>
    </source>
</evidence>
<dbReference type="AlphaFoldDB" id="A0A2U3K1S2"/>
<evidence type="ECO:0000256" key="4">
    <source>
        <dbReference type="ARBA" id="ARBA00023125"/>
    </source>
</evidence>